<organism evidence="2 3">
    <name type="scientific">Limnospira indica PCC 8005</name>
    <dbReference type="NCBI Taxonomy" id="376219"/>
    <lineage>
        <taxon>Bacteria</taxon>
        <taxon>Bacillati</taxon>
        <taxon>Cyanobacteriota</taxon>
        <taxon>Cyanophyceae</taxon>
        <taxon>Oscillatoriophycideae</taxon>
        <taxon>Oscillatoriales</taxon>
        <taxon>Sirenicapillariaceae</taxon>
        <taxon>Limnospira</taxon>
    </lineage>
</organism>
<accession>A0A9P1P257</accession>
<name>A0A9P1P257_9CYAN</name>
<dbReference type="InterPro" id="IPR054663">
    <property type="entry name" value="FraC"/>
</dbReference>
<reference evidence="2 3" key="1">
    <citation type="submission" date="2014-02" db="EMBL/GenBank/DDBJ databases">
        <authorList>
            <person name="Genoscope - CEA"/>
        </authorList>
    </citation>
    <scope>NUCLEOTIDE SEQUENCE [LARGE SCALE GENOMIC DNA]</scope>
    <source>
        <strain evidence="2 3">PCC 8005</strain>
    </source>
</reference>
<gene>
    <name evidence="2" type="ORF">ARTHRO_61251</name>
</gene>
<keyword evidence="1" id="KW-0472">Membrane</keyword>
<keyword evidence="1" id="KW-1133">Transmembrane helix</keyword>
<feature type="transmembrane region" description="Helical" evidence="1">
    <location>
        <begin position="46"/>
        <end position="67"/>
    </location>
</feature>
<feature type="transmembrane region" description="Helical" evidence="1">
    <location>
        <begin position="87"/>
        <end position="105"/>
    </location>
</feature>
<evidence type="ECO:0000256" key="1">
    <source>
        <dbReference type="SAM" id="Phobius"/>
    </source>
</evidence>
<dbReference type="RefSeq" id="WP_006622360.1">
    <property type="nucleotide sequence ID" value="NZ_FO818640.1"/>
</dbReference>
<dbReference type="NCBIfam" id="NF045624">
    <property type="entry name" value="filament_FraC"/>
    <property type="match status" value="1"/>
</dbReference>
<keyword evidence="3" id="KW-1185">Reference proteome</keyword>
<keyword evidence="1" id="KW-0812">Transmembrane</keyword>
<dbReference type="Proteomes" id="UP000032946">
    <property type="component" value="Chromosome"/>
</dbReference>
<evidence type="ECO:0000313" key="3">
    <source>
        <dbReference type="Proteomes" id="UP000032946"/>
    </source>
</evidence>
<evidence type="ECO:0000313" key="2">
    <source>
        <dbReference type="EMBL" id="CDM98650.1"/>
    </source>
</evidence>
<dbReference type="EMBL" id="FO818640">
    <property type="protein sequence ID" value="CDM98650.1"/>
    <property type="molecule type" value="Genomic_DNA"/>
</dbReference>
<protein>
    <submittedName>
        <fullName evidence="2">Filament integrity protein (FraC-like)</fullName>
    </submittedName>
</protein>
<dbReference type="Pfam" id="PF24301">
    <property type="entry name" value="FraC"/>
    <property type="match status" value="1"/>
</dbReference>
<dbReference type="AlphaFoldDB" id="A0A9P1P257"/>
<feature type="transmembrane region" description="Helical" evidence="1">
    <location>
        <begin position="12"/>
        <end position="34"/>
    </location>
</feature>
<proteinExistence type="predicted"/>
<sequence>MLPAVTIGIRTILTRFCRLLIVITLESWLLSGYLNLSPRKSVEYAAAINLLAEIVGIMSFFIIKGVIPDFVQKDFIVYLLVGETPQLSLTLLLITMVYFLLYLAIKVNGFALYKFLCEIPPQQDKPDPKKSQSPLIFSMSQETQIIIRSLVRAHTISYVCIIALTVLQANEVSS</sequence>